<evidence type="ECO:0000313" key="2">
    <source>
        <dbReference type="Proteomes" id="UP000284676"/>
    </source>
</evidence>
<dbReference type="Proteomes" id="UP000284676">
    <property type="component" value="Unassembled WGS sequence"/>
</dbReference>
<dbReference type="EMBL" id="QRHL01000001">
    <property type="protein sequence ID" value="RHF75031.1"/>
    <property type="molecule type" value="Genomic_DNA"/>
</dbReference>
<gene>
    <name evidence="1" type="ORF">DW663_01170</name>
</gene>
<comment type="caution">
    <text evidence="1">The sequence shown here is derived from an EMBL/GenBank/DDBJ whole genome shotgun (WGS) entry which is preliminary data.</text>
</comment>
<dbReference type="PANTHER" id="PTHR35861:SF2">
    <property type="entry name" value="FELS-2 PROPHAGE PROTEIN"/>
    <property type="match status" value="1"/>
</dbReference>
<protein>
    <submittedName>
        <fullName evidence="1">Phage tail sheath family protein</fullName>
    </submittedName>
</protein>
<sequence length="472" mass="51893">MAFKHGIGTTETPTAITAIKVDGITPVYVGTAPINLCEEKNINKVVLCNTYAEAIAAFGYVKDFENYTLCEAIDAHFSKFGVAPIVLINVLDPGTHKKSVTQDSVPIGEDKTIKIKELGIIKETIQLTPEKEFIATFDDDGYVDLIITAEELPEGNNIQIAFDKLDPSVIEADDIIGGIDAGTGRNKGLECIEDVFPVTRLVPNLVLAPKYSTDSTVAAVMETKAKLINGHFKALALVDIDTKTITKYTEAPATKETNNLSSTNLAVYYPKLALGELQYHISTQIACLIQQLASESNGVPYRSPSNINIKADRTCLANGTDVLLAINQANYLNGNGIGTVINWIGGWKAWGNRTGCYPAVMDAKDNFIASRMMFNFLNNTLITNFWDKIDKPTNTNLIKNFKDSINIWLNGLQASGMLIGGRIEFREEDNPMTSLLDGKVKFKIYFSPALPMEYAEFDCEIDTEYYNNLFSA</sequence>
<dbReference type="PANTHER" id="PTHR35861">
    <property type="match status" value="1"/>
</dbReference>
<reference evidence="1 2" key="1">
    <citation type="submission" date="2018-08" db="EMBL/GenBank/DDBJ databases">
        <title>A genome reference for cultivated species of the human gut microbiota.</title>
        <authorList>
            <person name="Zou Y."/>
            <person name="Xue W."/>
            <person name="Luo G."/>
        </authorList>
    </citation>
    <scope>NUCLEOTIDE SEQUENCE [LARGE SCALE GENOMIC DNA]</scope>
    <source>
        <strain evidence="1 2">AM25-1</strain>
    </source>
</reference>
<dbReference type="RefSeq" id="WP_118233899.1">
    <property type="nucleotide sequence ID" value="NZ_QRHL01000001.1"/>
</dbReference>
<proteinExistence type="predicted"/>
<accession>A0A414Q2K8</accession>
<dbReference type="AlphaFoldDB" id="A0A414Q2K8"/>
<organism evidence="1 2">
    <name type="scientific">Fusobacterium mortiferum</name>
    <dbReference type="NCBI Taxonomy" id="850"/>
    <lineage>
        <taxon>Bacteria</taxon>
        <taxon>Fusobacteriati</taxon>
        <taxon>Fusobacteriota</taxon>
        <taxon>Fusobacteriia</taxon>
        <taxon>Fusobacteriales</taxon>
        <taxon>Fusobacteriaceae</taxon>
        <taxon>Fusobacterium</taxon>
    </lineage>
</organism>
<name>A0A414Q2K8_FUSMR</name>
<evidence type="ECO:0000313" key="1">
    <source>
        <dbReference type="EMBL" id="RHF75031.1"/>
    </source>
</evidence>
<dbReference type="InterPro" id="IPR052042">
    <property type="entry name" value="Tail_sheath_structural"/>
</dbReference>